<sequence length="354" mass="39562">MSDREHTIHPEELEDFVRETQADDLLYVMGDDEGAAGLCPYITFYMRHAAERATPLAQDMVALCRAFAALAPPSFRLVREDDGRGWRTCRGGRLPARVDTAARRAIRQGRGYLLEATDKALGCDSARWAIALHVDRDPTRYSYLKLTFRQHWYLRNRETWHGFVREAIARLQPVQCYSGFEIGNGGFALPLPRWHRMLERVCATRLLGMDIDHPARMAEHGLRQSDGSIRPVGLGSGLRPPTWCFLLSPHWLARLDRRPQEVAAALAHPEIAIDTIPYASGGDTAGQVALWIRLGQLDAYPADGPPPLLPGLAARLLRPLLLSGPEPFLSEAGGSLDATEATRWLYRFDTYGEG</sequence>
<proteinExistence type="predicted"/>
<evidence type="ECO:0008006" key="3">
    <source>
        <dbReference type="Google" id="ProtNLM"/>
    </source>
</evidence>
<dbReference type="RefSeq" id="WP_187718962.1">
    <property type="nucleotide sequence ID" value="NZ_JACTAH010000002.1"/>
</dbReference>
<comment type="caution">
    <text evidence="1">The sequence shown here is derived from an EMBL/GenBank/DDBJ whole genome shotgun (WGS) entry which is preliminary data.</text>
</comment>
<reference evidence="2" key="1">
    <citation type="submission" date="2023-07" db="EMBL/GenBank/DDBJ databases">
        <title>Thauera sp. CAU 1555 isolated from sand of Yaerae Beach.</title>
        <authorList>
            <person name="Kim W."/>
        </authorList>
    </citation>
    <scope>NUCLEOTIDE SEQUENCE [LARGE SCALE GENOMIC DNA]</scope>
    <source>
        <strain evidence="2">CAU 1555</strain>
    </source>
</reference>
<gene>
    <name evidence="1" type="ORF">IFO67_14945</name>
</gene>
<evidence type="ECO:0000313" key="1">
    <source>
        <dbReference type="EMBL" id="MBD8504191.1"/>
    </source>
</evidence>
<dbReference type="EMBL" id="JACYTO010000002">
    <property type="protein sequence ID" value="MBD8504191.1"/>
    <property type="molecule type" value="Genomic_DNA"/>
</dbReference>
<evidence type="ECO:0000313" key="2">
    <source>
        <dbReference type="Proteomes" id="UP000603602"/>
    </source>
</evidence>
<keyword evidence="2" id="KW-1185">Reference proteome</keyword>
<dbReference type="Proteomes" id="UP000603602">
    <property type="component" value="Unassembled WGS sequence"/>
</dbReference>
<organism evidence="1 2">
    <name type="scientific">Thauera sedimentorum</name>
    <dbReference type="NCBI Taxonomy" id="2767595"/>
    <lineage>
        <taxon>Bacteria</taxon>
        <taxon>Pseudomonadati</taxon>
        <taxon>Pseudomonadota</taxon>
        <taxon>Betaproteobacteria</taxon>
        <taxon>Rhodocyclales</taxon>
        <taxon>Zoogloeaceae</taxon>
        <taxon>Thauera</taxon>
    </lineage>
</organism>
<accession>A0ABR9BDE0</accession>
<name>A0ABR9BDE0_9RHOO</name>
<protein>
    <recommendedName>
        <fullName evidence="3">DUF3396 domain-containing protein</fullName>
    </recommendedName>
</protein>